<keyword evidence="6" id="KW-1133">Transmembrane helix</keyword>
<keyword evidence="3" id="KW-0812">Transmembrane</keyword>
<evidence type="ECO:0000256" key="2">
    <source>
        <dbReference type="ARBA" id="ARBA00004308"/>
    </source>
</evidence>
<evidence type="ECO:0000313" key="14">
    <source>
        <dbReference type="Proteomes" id="UP000014760"/>
    </source>
</evidence>
<dbReference type="CDD" id="cd00112">
    <property type="entry name" value="LDLa"/>
    <property type="match status" value="1"/>
</dbReference>
<feature type="chain" id="PRO_5008777773" evidence="11">
    <location>
        <begin position="28"/>
        <end position="100"/>
    </location>
</feature>
<dbReference type="InterPro" id="IPR036055">
    <property type="entry name" value="LDL_receptor-like_sf"/>
</dbReference>
<evidence type="ECO:0000313" key="12">
    <source>
        <dbReference type="EMBL" id="ELU18929.1"/>
    </source>
</evidence>
<dbReference type="Pfam" id="PF00057">
    <property type="entry name" value="Ldl_recept_a"/>
    <property type="match status" value="1"/>
</dbReference>
<evidence type="ECO:0000256" key="5">
    <source>
        <dbReference type="ARBA" id="ARBA00022737"/>
    </source>
</evidence>
<feature type="disulfide bond" evidence="10">
    <location>
        <begin position="42"/>
        <end position="60"/>
    </location>
</feature>
<sequence>METLSCRTCCLLSALAVIFLIAPGAHAISGRAQCSYVSQFQCDDGQCIPRGWYCDGESDCIDGSDEIGCRKYPSPFLAANRQSAMGVSPYANALAPRPFL</sequence>
<dbReference type="InterPro" id="IPR023415">
    <property type="entry name" value="LDLR_class-A_CS"/>
</dbReference>
<dbReference type="InterPro" id="IPR050685">
    <property type="entry name" value="LDLR"/>
</dbReference>
<gene>
    <name evidence="12" type="ORF">CAPTEDRAFT_210412</name>
</gene>
<proteinExistence type="predicted"/>
<dbReference type="SUPFAM" id="SSF57424">
    <property type="entry name" value="LDL receptor-like module"/>
    <property type="match status" value="1"/>
</dbReference>
<dbReference type="Gene3D" id="4.10.400.10">
    <property type="entry name" value="Low-density Lipoprotein Receptor"/>
    <property type="match status" value="1"/>
</dbReference>
<dbReference type="EMBL" id="AMQN01000062">
    <property type="status" value="NOT_ANNOTATED_CDS"/>
    <property type="molecule type" value="Genomic_DNA"/>
</dbReference>
<reference evidence="12 14" key="2">
    <citation type="journal article" date="2013" name="Nature">
        <title>Insights into bilaterian evolution from three spiralian genomes.</title>
        <authorList>
            <person name="Simakov O."/>
            <person name="Marletaz F."/>
            <person name="Cho S.J."/>
            <person name="Edsinger-Gonzales E."/>
            <person name="Havlak P."/>
            <person name="Hellsten U."/>
            <person name="Kuo D.H."/>
            <person name="Larsson T."/>
            <person name="Lv J."/>
            <person name="Arendt D."/>
            <person name="Savage R."/>
            <person name="Osoegawa K."/>
            <person name="de Jong P."/>
            <person name="Grimwood J."/>
            <person name="Chapman J.A."/>
            <person name="Shapiro H."/>
            <person name="Aerts A."/>
            <person name="Otillar R.P."/>
            <person name="Terry A.Y."/>
            <person name="Boore J.L."/>
            <person name="Grigoriev I.V."/>
            <person name="Lindberg D.R."/>
            <person name="Seaver E.C."/>
            <person name="Weisblat D.A."/>
            <person name="Putnam N.H."/>
            <person name="Rokhsar D.S."/>
        </authorList>
    </citation>
    <scope>NUCLEOTIDE SEQUENCE</scope>
    <source>
        <strain evidence="12 14">I ESC-2004</strain>
    </source>
</reference>
<dbReference type="STRING" id="283909.N1PBE8"/>
<dbReference type="PROSITE" id="PS01209">
    <property type="entry name" value="LDLRA_1"/>
    <property type="match status" value="1"/>
</dbReference>
<accession>N1PBE8</accession>
<evidence type="ECO:0000256" key="6">
    <source>
        <dbReference type="ARBA" id="ARBA00022989"/>
    </source>
</evidence>
<dbReference type="InterPro" id="IPR002172">
    <property type="entry name" value="LDrepeatLR_classA_rpt"/>
</dbReference>
<evidence type="ECO:0000256" key="10">
    <source>
        <dbReference type="PROSITE-ProRule" id="PRU00124"/>
    </source>
</evidence>
<keyword evidence="7" id="KW-0472">Membrane</keyword>
<evidence type="ECO:0000256" key="8">
    <source>
        <dbReference type="ARBA" id="ARBA00023157"/>
    </source>
</evidence>
<evidence type="ECO:0000313" key="13">
    <source>
        <dbReference type="EnsemblMetazoa" id="CapteP210412"/>
    </source>
</evidence>
<dbReference type="SMART" id="SM00192">
    <property type="entry name" value="LDLa"/>
    <property type="match status" value="1"/>
</dbReference>
<dbReference type="Proteomes" id="UP000014760">
    <property type="component" value="Unassembled WGS sequence"/>
</dbReference>
<feature type="signal peptide" evidence="11">
    <location>
        <begin position="1"/>
        <end position="27"/>
    </location>
</feature>
<dbReference type="EnsemblMetazoa" id="CapteT210412">
    <property type="protein sequence ID" value="CapteP210412"/>
    <property type="gene ID" value="CapteG210412"/>
</dbReference>
<evidence type="ECO:0000256" key="3">
    <source>
        <dbReference type="ARBA" id="ARBA00022692"/>
    </source>
</evidence>
<dbReference type="AlphaFoldDB" id="N1PBE8"/>
<evidence type="ECO:0000256" key="4">
    <source>
        <dbReference type="ARBA" id="ARBA00022729"/>
    </source>
</evidence>
<keyword evidence="4 11" id="KW-0732">Signal</keyword>
<keyword evidence="14" id="KW-1185">Reference proteome</keyword>
<keyword evidence="5" id="KW-0677">Repeat</keyword>
<dbReference type="PROSITE" id="PS50068">
    <property type="entry name" value="LDLRA_2"/>
    <property type="match status" value="1"/>
</dbReference>
<keyword evidence="8 10" id="KW-1015">Disulfide bond</keyword>
<evidence type="ECO:0000256" key="7">
    <source>
        <dbReference type="ARBA" id="ARBA00023136"/>
    </source>
</evidence>
<reference evidence="13" key="3">
    <citation type="submission" date="2015-06" db="UniProtKB">
        <authorList>
            <consortium name="EnsemblMetazoa"/>
        </authorList>
    </citation>
    <scope>IDENTIFICATION</scope>
</reference>
<dbReference type="EMBL" id="KB291798">
    <property type="protein sequence ID" value="ELU18929.1"/>
    <property type="molecule type" value="Genomic_DNA"/>
</dbReference>
<dbReference type="PANTHER" id="PTHR24270">
    <property type="entry name" value="LOW-DENSITY LIPOPROTEIN RECEPTOR-RELATED"/>
    <property type="match status" value="1"/>
</dbReference>
<dbReference type="GO" id="GO:0016192">
    <property type="term" value="P:vesicle-mediated transport"/>
    <property type="evidence" value="ECO:0007669"/>
    <property type="project" value="UniProtKB-ARBA"/>
</dbReference>
<name>N1PBE8_CAPTE</name>
<organism evidence="12">
    <name type="scientific">Capitella teleta</name>
    <name type="common">Polychaete worm</name>
    <dbReference type="NCBI Taxonomy" id="283909"/>
    <lineage>
        <taxon>Eukaryota</taxon>
        <taxon>Metazoa</taxon>
        <taxon>Spiralia</taxon>
        <taxon>Lophotrochozoa</taxon>
        <taxon>Annelida</taxon>
        <taxon>Polychaeta</taxon>
        <taxon>Sedentaria</taxon>
        <taxon>Scolecida</taxon>
        <taxon>Capitellidae</taxon>
        <taxon>Capitella</taxon>
    </lineage>
</organism>
<dbReference type="HOGENOM" id="CLU_2308675_0_0_1"/>
<protein>
    <submittedName>
        <fullName evidence="12 13">Uncharacterized protein</fullName>
    </submittedName>
</protein>
<evidence type="ECO:0000256" key="11">
    <source>
        <dbReference type="SAM" id="SignalP"/>
    </source>
</evidence>
<comment type="caution">
    <text evidence="10">Lacks conserved residue(s) required for the propagation of feature annotation.</text>
</comment>
<evidence type="ECO:0000256" key="9">
    <source>
        <dbReference type="ARBA" id="ARBA00023180"/>
    </source>
</evidence>
<feature type="disulfide bond" evidence="10">
    <location>
        <begin position="54"/>
        <end position="69"/>
    </location>
</feature>
<dbReference type="OrthoDB" id="10062665at2759"/>
<reference evidence="14" key="1">
    <citation type="submission" date="2012-12" db="EMBL/GenBank/DDBJ databases">
        <authorList>
            <person name="Hellsten U."/>
            <person name="Grimwood J."/>
            <person name="Chapman J.A."/>
            <person name="Shapiro H."/>
            <person name="Aerts A."/>
            <person name="Otillar R.P."/>
            <person name="Terry A.Y."/>
            <person name="Boore J.L."/>
            <person name="Simakov O."/>
            <person name="Marletaz F."/>
            <person name="Cho S.-J."/>
            <person name="Edsinger-Gonzales E."/>
            <person name="Havlak P."/>
            <person name="Kuo D.-H."/>
            <person name="Larsson T."/>
            <person name="Lv J."/>
            <person name="Arendt D."/>
            <person name="Savage R."/>
            <person name="Osoegawa K."/>
            <person name="de Jong P."/>
            <person name="Lindberg D.R."/>
            <person name="Seaver E.C."/>
            <person name="Weisblat D.A."/>
            <person name="Putnam N.H."/>
            <person name="Grigoriev I.V."/>
            <person name="Rokhsar D.S."/>
        </authorList>
    </citation>
    <scope>NUCLEOTIDE SEQUENCE</scope>
    <source>
        <strain evidence="14">I ESC-2004</strain>
    </source>
</reference>
<dbReference type="FunFam" id="4.10.400.10:FF:000034">
    <property type="entry name" value="Low-density lipoprotein receptor-related protein 2"/>
    <property type="match status" value="1"/>
</dbReference>
<keyword evidence="9" id="KW-0325">Glycoprotein</keyword>
<comment type="subcellular location">
    <subcellularLocation>
        <location evidence="2">Endomembrane system</location>
    </subcellularLocation>
    <subcellularLocation>
        <location evidence="1">Membrane</location>
        <topology evidence="1">Single-pass membrane protein</topology>
    </subcellularLocation>
</comment>
<dbReference type="GO" id="GO:0012505">
    <property type="term" value="C:endomembrane system"/>
    <property type="evidence" value="ECO:0007669"/>
    <property type="project" value="UniProtKB-SubCell"/>
</dbReference>
<evidence type="ECO:0000256" key="1">
    <source>
        <dbReference type="ARBA" id="ARBA00004167"/>
    </source>
</evidence>
<dbReference type="GO" id="GO:0005886">
    <property type="term" value="C:plasma membrane"/>
    <property type="evidence" value="ECO:0007669"/>
    <property type="project" value="TreeGrafter"/>
</dbReference>